<feature type="domain" description="Alcohol dehydrogenase-like C-terminal" evidence="4">
    <location>
        <begin position="1"/>
        <end position="109"/>
    </location>
</feature>
<dbReference type="Proteomes" id="UP000785200">
    <property type="component" value="Unassembled WGS sequence"/>
</dbReference>
<keyword evidence="1" id="KW-0479">Metal-binding</keyword>
<keyword evidence="6" id="KW-1185">Reference proteome</keyword>
<sequence>MAISRQETKRADALALGADSYVATTDETDWATHYAGSLDLIISTVSTAEMPLNAYLGLLRTGGRFCQIGLPENPLPPLETFGLIERKISIHFNDVGSIPEVEELLAFVVEKKIQPWVETRKIGDINKVLVEMEAGKARFRYVFVNEV</sequence>
<dbReference type="GO" id="GO:0046872">
    <property type="term" value="F:metal ion binding"/>
    <property type="evidence" value="ECO:0007669"/>
    <property type="project" value="UniProtKB-KW"/>
</dbReference>
<dbReference type="PANTHER" id="PTHR42683">
    <property type="entry name" value="ALDEHYDE REDUCTASE"/>
    <property type="match status" value="1"/>
</dbReference>
<keyword evidence="2" id="KW-0862">Zinc</keyword>
<evidence type="ECO:0000256" key="3">
    <source>
        <dbReference type="ARBA" id="ARBA00023002"/>
    </source>
</evidence>
<dbReference type="EMBL" id="VNKQ01000011">
    <property type="protein sequence ID" value="KAG0647807.1"/>
    <property type="molecule type" value="Genomic_DNA"/>
</dbReference>
<evidence type="ECO:0000313" key="6">
    <source>
        <dbReference type="Proteomes" id="UP000785200"/>
    </source>
</evidence>
<gene>
    <name evidence="5" type="ORF">D0Z07_5740</name>
</gene>
<accession>A0A9P6VH44</accession>
<dbReference type="InterPro" id="IPR036291">
    <property type="entry name" value="NAD(P)-bd_dom_sf"/>
</dbReference>
<dbReference type="GO" id="GO:0016616">
    <property type="term" value="F:oxidoreductase activity, acting on the CH-OH group of donors, NAD or NADP as acceptor"/>
    <property type="evidence" value="ECO:0007669"/>
    <property type="project" value="InterPro"/>
</dbReference>
<dbReference type="SUPFAM" id="SSF51735">
    <property type="entry name" value="NAD(P)-binding Rossmann-fold domains"/>
    <property type="match status" value="1"/>
</dbReference>
<evidence type="ECO:0000256" key="1">
    <source>
        <dbReference type="ARBA" id="ARBA00022723"/>
    </source>
</evidence>
<evidence type="ECO:0000259" key="4">
    <source>
        <dbReference type="Pfam" id="PF00107"/>
    </source>
</evidence>
<dbReference type="Gene3D" id="3.40.50.720">
    <property type="entry name" value="NAD(P)-binding Rossmann-like Domain"/>
    <property type="match status" value="1"/>
</dbReference>
<dbReference type="InterPro" id="IPR013149">
    <property type="entry name" value="ADH-like_C"/>
</dbReference>
<dbReference type="OrthoDB" id="1879366at2759"/>
<dbReference type="InterPro" id="IPR047109">
    <property type="entry name" value="CAD-like"/>
</dbReference>
<dbReference type="AlphaFoldDB" id="A0A9P6VH44"/>
<protein>
    <submittedName>
        <fullName evidence="5">NADP-dependent alcohol dehydrogenase</fullName>
    </submittedName>
</protein>
<dbReference type="Pfam" id="PF00107">
    <property type="entry name" value="ADH_zinc_N"/>
    <property type="match status" value="1"/>
</dbReference>
<evidence type="ECO:0000313" key="5">
    <source>
        <dbReference type="EMBL" id="KAG0647807.1"/>
    </source>
</evidence>
<organism evidence="5 6">
    <name type="scientific">Hyphodiscus hymeniophilus</name>
    <dbReference type="NCBI Taxonomy" id="353542"/>
    <lineage>
        <taxon>Eukaryota</taxon>
        <taxon>Fungi</taxon>
        <taxon>Dikarya</taxon>
        <taxon>Ascomycota</taxon>
        <taxon>Pezizomycotina</taxon>
        <taxon>Leotiomycetes</taxon>
        <taxon>Helotiales</taxon>
        <taxon>Hyphodiscaceae</taxon>
        <taxon>Hyphodiscus</taxon>
    </lineage>
</organism>
<keyword evidence="3" id="KW-0560">Oxidoreductase</keyword>
<evidence type="ECO:0000256" key="2">
    <source>
        <dbReference type="ARBA" id="ARBA00022833"/>
    </source>
</evidence>
<proteinExistence type="predicted"/>
<name>A0A9P6VH44_9HELO</name>
<comment type="caution">
    <text evidence="5">The sequence shown here is derived from an EMBL/GenBank/DDBJ whole genome shotgun (WGS) entry which is preliminary data.</text>
</comment>
<reference evidence="5" key="1">
    <citation type="submission" date="2019-07" db="EMBL/GenBank/DDBJ databases">
        <title>Hyphodiscus hymeniophilus genome sequencing and assembly.</title>
        <authorList>
            <person name="Kramer G."/>
            <person name="Nodwell J."/>
        </authorList>
    </citation>
    <scope>NUCLEOTIDE SEQUENCE</scope>
    <source>
        <strain evidence="5">ATCC 34498</strain>
    </source>
</reference>
<dbReference type="Gene3D" id="3.90.180.10">
    <property type="entry name" value="Medium-chain alcohol dehydrogenases, catalytic domain"/>
    <property type="match status" value="1"/>
</dbReference>